<accession>A0A6A6ABL8</accession>
<gene>
    <name evidence="1" type="ORF">P153DRAFT_48177</name>
</gene>
<name>A0A6A6ABL8_9PLEO</name>
<dbReference type="AlphaFoldDB" id="A0A6A6ABL8"/>
<organism evidence="1 2">
    <name type="scientific">Dothidotthia symphoricarpi CBS 119687</name>
    <dbReference type="NCBI Taxonomy" id="1392245"/>
    <lineage>
        <taxon>Eukaryota</taxon>
        <taxon>Fungi</taxon>
        <taxon>Dikarya</taxon>
        <taxon>Ascomycota</taxon>
        <taxon>Pezizomycotina</taxon>
        <taxon>Dothideomycetes</taxon>
        <taxon>Pleosporomycetidae</taxon>
        <taxon>Pleosporales</taxon>
        <taxon>Dothidotthiaceae</taxon>
        <taxon>Dothidotthia</taxon>
    </lineage>
</organism>
<dbReference type="EMBL" id="ML977509">
    <property type="protein sequence ID" value="KAF2128101.1"/>
    <property type="molecule type" value="Genomic_DNA"/>
</dbReference>
<reference evidence="1" key="1">
    <citation type="journal article" date="2020" name="Stud. Mycol.">
        <title>101 Dothideomycetes genomes: a test case for predicting lifestyles and emergence of pathogens.</title>
        <authorList>
            <person name="Haridas S."/>
            <person name="Albert R."/>
            <person name="Binder M."/>
            <person name="Bloem J."/>
            <person name="Labutti K."/>
            <person name="Salamov A."/>
            <person name="Andreopoulos B."/>
            <person name="Baker S."/>
            <person name="Barry K."/>
            <person name="Bills G."/>
            <person name="Bluhm B."/>
            <person name="Cannon C."/>
            <person name="Castanera R."/>
            <person name="Culley D."/>
            <person name="Daum C."/>
            <person name="Ezra D."/>
            <person name="Gonzalez J."/>
            <person name="Henrissat B."/>
            <person name="Kuo A."/>
            <person name="Liang C."/>
            <person name="Lipzen A."/>
            <person name="Lutzoni F."/>
            <person name="Magnuson J."/>
            <person name="Mondo S."/>
            <person name="Nolan M."/>
            <person name="Ohm R."/>
            <person name="Pangilinan J."/>
            <person name="Park H.-J."/>
            <person name="Ramirez L."/>
            <person name="Alfaro M."/>
            <person name="Sun H."/>
            <person name="Tritt A."/>
            <person name="Yoshinaga Y."/>
            <person name="Zwiers L.-H."/>
            <person name="Turgeon B."/>
            <person name="Goodwin S."/>
            <person name="Spatafora J."/>
            <person name="Crous P."/>
            <person name="Grigoriev I."/>
        </authorList>
    </citation>
    <scope>NUCLEOTIDE SEQUENCE</scope>
    <source>
        <strain evidence="1">CBS 119687</strain>
    </source>
</reference>
<proteinExistence type="predicted"/>
<dbReference type="Proteomes" id="UP000799771">
    <property type="component" value="Unassembled WGS sequence"/>
</dbReference>
<sequence length="86" mass="9461">MGPCHVSAICLVCSFLATCLFTTIFAKHVWRLGSEVCNCLDGSVVFGVWIGWSQGQNSLLMLAGIVCYLDTAHQRPANSKQRTEIR</sequence>
<evidence type="ECO:0000313" key="2">
    <source>
        <dbReference type="Proteomes" id="UP000799771"/>
    </source>
</evidence>
<keyword evidence="2" id="KW-1185">Reference proteome</keyword>
<evidence type="ECO:0000313" key="1">
    <source>
        <dbReference type="EMBL" id="KAF2128101.1"/>
    </source>
</evidence>
<protein>
    <submittedName>
        <fullName evidence="1">Uncharacterized protein</fullName>
    </submittedName>
</protein>
<dbReference type="RefSeq" id="XP_033522490.1">
    <property type="nucleotide sequence ID" value="XM_033673226.1"/>
</dbReference>
<dbReference type="GeneID" id="54413658"/>